<dbReference type="CDD" id="cd03225">
    <property type="entry name" value="ABC_cobalt_CbiO_domain1"/>
    <property type="match status" value="2"/>
</dbReference>
<dbReference type="GO" id="GO:0005524">
    <property type="term" value="F:ATP binding"/>
    <property type="evidence" value="ECO:0007669"/>
    <property type="project" value="UniProtKB-KW"/>
</dbReference>
<sequence length="444" mass="46963">MALTLENVGAAGLTGPLYSGVDLEVGPGECVCITGPTGCGKSTLLRTMAGLHEPGPGRVLLDGQPVSQALPGRIGLILQNPDTQLLCADVGSELAFGLENLRVPPEKITSRMLGAMSRVGLDHDTLPLDRPVGTLSVGQKYKLLLAAMLTMEPHILLLDEPCAQLDQGGIDALNSILENFLAAGGSVVLCEHDPAPLRAIGRILGIANRTLRPAVDTPPVALPAPPSVPGKTAVVTMENARLELGDKRIWERLDFTLHQGEIAIIKGGNGSGKTSLLRCLTGFEPLSDGSASVFGLTPTPKGLRGRVGLLIQNPARQLTADTVLDEVSFPLTYRGLPKARCRELAMDILEKLDLVALAERPPFLLSHGEQHLVALASVLAVEPELLLLDDPFVGLDPASTTRVWSILHQACLDGRSVICTLHRSPAVHGAHSVHELRAMGLIPC</sequence>
<dbReference type="Proteomes" id="UP000199581">
    <property type="component" value="Unassembled WGS sequence"/>
</dbReference>
<dbReference type="GO" id="GO:0016887">
    <property type="term" value="F:ATP hydrolysis activity"/>
    <property type="evidence" value="ECO:0007669"/>
    <property type="project" value="InterPro"/>
</dbReference>
<proteinExistence type="predicted"/>
<dbReference type="PANTHER" id="PTHR43553">
    <property type="entry name" value="HEAVY METAL TRANSPORTER"/>
    <property type="match status" value="1"/>
</dbReference>
<gene>
    <name evidence="5" type="ORF">SAMN05421830_104267</name>
</gene>
<keyword evidence="3 5" id="KW-0067">ATP-binding</keyword>
<dbReference type="SUPFAM" id="SSF52540">
    <property type="entry name" value="P-loop containing nucleoside triphosphate hydrolases"/>
    <property type="match status" value="2"/>
</dbReference>
<dbReference type="AlphaFoldDB" id="A0A8G2F7A6"/>
<dbReference type="OrthoDB" id="9809450at2"/>
<feature type="domain" description="ABC transporter" evidence="4">
    <location>
        <begin position="235"/>
        <end position="442"/>
    </location>
</feature>
<dbReference type="Gene3D" id="3.40.50.300">
    <property type="entry name" value="P-loop containing nucleotide triphosphate hydrolases"/>
    <property type="match status" value="2"/>
</dbReference>
<keyword evidence="2" id="KW-0547">Nucleotide-binding</keyword>
<keyword evidence="6" id="KW-1185">Reference proteome</keyword>
<dbReference type="InterPro" id="IPR003593">
    <property type="entry name" value="AAA+_ATPase"/>
</dbReference>
<protein>
    <submittedName>
        <fullName evidence="5">Energy-coupling factor transport system ATP-binding protein</fullName>
    </submittedName>
</protein>
<evidence type="ECO:0000256" key="3">
    <source>
        <dbReference type="ARBA" id="ARBA00022840"/>
    </source>
</evidence>
<dbReference type="GO" id="GO:0043190">
    <property type="term" value="C:ATP-binding cassette (ABC) transporter complex"/>
    <property type="evidence" value="ECO:0007669"/>
    <property type="project" value="TreeGrafter"/>
</dbReference>
<dbReference type="EMBL" id="FOTO01000004">
    <property type="protein sequence ID" value="SFL66580.1"/>
    <property type="molecule type" value="Genomic_DNA"/>
</dbReference>
<dbReference type="InterPro" id="IPR015856">
    <property type="entry name" value="ABC_transpr_CbiO/EcfA_su"/>
</dbReference>
<reference evidence="5 6" key="1">
    <citation type="submission" date="2016-10" db="EMBL/GenBank/DDBJ databases">
        <authorList>
            <person name="Varghese N."/>
            <person name="Submissions S."/>
        </authorList>
    </citation>
    <scope>NUCLEOTIDE SEQUENCE [LARGE SCALE GENOMIC DNA]</scope>
    <source>
        <strain evidence="5 6">DSM 1741</strain>
    </source>
</reference>
<evidence type="ECO:0000259" key="4">
    <source>
        <dbReference type="PROSITE" id="PS50893"/>
    </source>
</evidence>
<keyword evidence="1" id="KW-0813">Transport</keyword>
<evidence type="ECO:0000313" key="6">
    <source>
        <dbReference type="Proteomes" id="UP000199581"/>
    </source>
</evidence>
<dbReference type="PROSITE" id="PS50893">
    <property type="entry name" value="ABC_TRANSPORTER_2"/>
    <property type="match status" value="2"/>
</dbReference>
<dbReference type="RefSeq" id="WP_092191381.1">
    <property type="nucleotide sequence ID" value="NZ_FOTO01000004.1"/>
</dbReference>
<dbReference type="GO" id="GO:0042626">
    <property type="term" value="F:ATPase-coupled transmembrane transporter activity"/>
    <property type="evidence" value="ECO:0007669"/>
    <property type="project" value="TreeGrafter"/>
</dbReference>
<evidence type="ECO:0000313" key="5">
    <source>
        <dbReference type="EMBL" id="SFL66580.1"/>
    </source>
</evidence>
<feature type="domain" description="ABC transporter" evidence="4">
    <location>
        <begin position="3"/>
        <end position="234"/>
    </location>
</feature>
<accession>A0A8G2F7A6</accession>
<dbReference type="InterPro" id="IPR050095">
    <property type="entry name" value="ECF_ABC_transporter_ATP-bd"/>
</dbReference>
<dbReference type="Pfam" id="PF00005">
    <property type="entry name" value="ABC_tran"/>
    <property type="match status" value="2"/>
</dbReference>
<evidence type="ECO:0000256" key="2">
    <source>
        <dbReference type="ARBA" id="ARBA00022741"/>
    </source>
</evidence>
<dbReference type="SMART" id="SM00382">
    <property type="entry name" value="AAA"/>
    <property type="match status" value="2"/>
</dbReference>
<name>A0A8G2F7A6_DESNO</name>
<comment type="caution">
    <text evidence="5">The sequence shown here is derived from an EMBL/GenBank/DDBJ whole genome shotgun (WGS) entry which is preliminary data.</text>
</comment>
<dbReference type="InterPro" id="IPR003439">
    <property type="entry name" value="ABC_transporter-like_ATP-bd"/>
</dbReference>
<evidence type="ECO:0000256" key="1">
    <source>
        <dbReference type="ARBA" id="ARBA00022448"/>
    </source>
</evidence>
<dbReference type="InterPro" id="IPR027417">
    <property type="entry name" value="P-loop_NTPase"/>
</dbReference>
<organism evidence="5 6">
    <name type="scientific">Desulfomicrobium norvegicum (strain DSM 1741 / NCIMB 8310)</name>
    <name type="common">Desulfovibrio baculatus (strain Norway 4)</name>
    <name type="synonym">Desulfovibrio desulfuricans (strain Norway 4)</name>
    <dbReference type="NCBI Taxonomy" id="52561"/>
    <lineage>
        <taxon>Bacteria</taxon>
        <taxon>Pseudomonadati</taxon>
        <taxon>Thermodesulfobacteriota</taxon>
        <taxon>Desulfovibrionia</taxon>
        <taxon>Desulfovibrionales</taxon>
        <taxon>Desulfomicrobiaceae</taxon>
        <taxon>Desulfomicrobium</taxon>
    </lineage>
</organism>